<dbReference type="Proteomes" id="UP001430953">
    <property type="component" value="Unassembled WGS sequence"/>
</dbReference>
<sequence length="119" mass="14135">MLSQRIKLISFYFKFQRNNKNHSCLAARNLNPTFIVLNSTAIATTNIKRRLTLKKLMLSLQKKEKKNYNSLITHDWYRRRELPFDDGASQCPPSRLRSIPFDEVSRENPAAYKDYRARR</sequence>
<name>A0AAW2ECR2_9HYME</name>
<dbReference type="EMBL" id="JADYXP020000024">
    <property type="protein sequence ID" value="KAL0101163.1"/>
    <property type="molecule type" value="Genomic_DNA"/>
</dbReference>
<dbReference type="AlphaFoldDB" id="A0AAW2ECR2"/>
<accession>A0AAW2ECR2</accession>
<reference evidence="1 2" key="1">
    <citation type="submission" date="2023-03" db="EMBL/GenBank/DDBJ databases">
        <title>High recombination rates correlate with genetic variation in Cardiocondyla obscurior ants.</title>
        <authorList>
            <person name="Errbii M."/>
        </authorList>
    </citation>
    <scope>NUCLEOTIDE SEQUENCE [LARGE SCALE GENOMIC DNA]</scope>
    <source>
        <strain evidence="1">Alpha-2009</strain>
        <tissue evidence="1">Whole body</tissue>
    </source>
</reference>
<evidence type="ECO:0000313" key="2">
    <source>
        <dbReference type="Proteomes" id="UP001430953"/>
    </source>
</evidence>
<organism evidence="1 2">
    <name type="scientific">Cardiocondyla obscurior</name>
    <dbReference type="NCBI Taxonomy" id="286306"/>
    <lineage>
        <taxon>Eukaryota</taxon>
        <taxon>Metazoa</taxon>
        <taxon>Ecdysozoa</taxon>
        <taxon>Arthropoda</taxon>
        <taxon>Hexapoda</taxon>
        <taxon>Insecta</taxon>
        <taxon>Pterygota</taxon>
        <taxon>Neoptera</taxon>
        <taxon>Endopterygota</taxon>
        <taxon>Hymenoptera</taxon>
        <taxon>Apocrita</taxon>
        <taxon>Aculeata</taxon>
        <taxon>Formicoidea</taxon>
        <taxon>Formicidae</taxon>
        <taxon>Myrmicinae</taxon>
        <taxon>Cardiocondyla</taxon>
    </lineage>
</organism>
<proteinExistence type="predicted"/>
<comment type="caution">
    <text evidence="1">The sequence shown here is derived from an EMBL/GenBank/DDBJ whole genome shotgun (WGS) entry which is preliminary data.</text>
</comment>
<evidence type="ECO:0000313" key="1">
    <source>
        <dbReference type="EMBL" id="KAL0101163.1"/>
    </source>
</evidence>
<gene>
    <name evidence="1" type="ORF">PUN28_018784</name>
</gene>
<keyword evidence="2" id="KW-1185">Reference proteome</keyword>
<protein>
    <submittedName>
        <fullName evidence="1">Uncharacterized protein</fullName>
    </submittedName>
</protein>